<evidence type="ECO:0000256" key="3">
    <source>
        <dbReference type="ARBA" id="ARBA00011956"/>
    </source>
</evidence>
<evidence type="ECO:0000256" key="2">
    <source>
        <dbReference type="ARBA" id="ARBA00010772"/>
    </source>
</evidence>
<evidence type="ECO:0000256" key="7">
    <source>
        <dbReference type="PIRNR" id="PIRNR036894"/>
    </source>
</evidence>
<dbReference type="InterPro" id="IPR046457">
    <property type="entry name" value="PMI_typeI_cat"/>
</dbReference>
<dbReference type="Gene3D" id="2.60.120.10">
    <property type="entry name" value="Jelly Rolls"/>
    <property type="match status" value="2"/>
</dbReference>
<evidence type="ECO:0000313" key="13">
    <source>
        <dbReference type="Proteomes" id="UP000239047"/>
    </source>
</evidence>
<feature type="binding site" evidence="8">
    <location>
        <position position="97"/>
    </location>
    <ligand>
        <name>Zn(2+)</name>
        <dbReference type="ChEBI" id="CHEBI:29105"/>
    </ligand>
</feature>
<evidence type="ECO:0000256" key="9">
    <source>
        <dbReference type="PIRSR" id="PIRSR036894-2"/>
    </source>
</evidence>
<dbReference type="InterPro" id="IPR051804">
    <property type="entry name" value="Carb_Metab_Reg_Kinase/Isom"/>
</dbReference>
<evidence type="ECO:0000256" key="4">
    <source>
        <dbReference type="ARBA" id="ARBA00022723"/>
    </source>
</evidence>
<protein>
    <recommendedName>
        <fullName evidence="3 7">Mannose-6-phosphate isomerase</fullName>
        <ecNumber evidence="3 7">5.3.1.8</ecNumber>
    </recommendedName>
</protein>
<comment type="cofactor">
    <cofactor evidence="8">
        <name>Zn(2+)</name>
        <dbReference type="ChEBI" id="CHEBI:29105"/>
    </cofactor>
    <text evidence="8">Binds 1 zinc ion per subunit.</text>
</comment>
<dbReference type="InterPro" id="IPR049071">
    <property type="entry name" value="MPI_cupin_dom"/>
</dbReference>
<dbReference type="RefSeq" id="WP_104058324.1">
    <property type="nucleotide sequence ID" value="NZ_PREZ01000004.1"/>
</dbReference>
<dbReference type="Proteomes" id="UP000239047">
    <property type="component" value="Unassembled WGS sequence"/>
</dbReference>
<dbReference type="GO" id="GO:0005975">
    <property type="term" value="P:carbohydrate metabolic process"/>
    <property type="evidence" value="ECO:0007669"/>
    <property type="project" value="UniProtKB-UniRule"/>
</dbReference>
<dbReference type="InterPro" id="IPR011051">
    <property type="entry name" value="RmlC_Cupin_sf"/>
</dbReference>
<evidence type="ECO:0000259" key="11">
    <source>
        <dbReference type="Pfam" id="PF21621"/>
    </source>
</evidence>
<dbReference type="GO" id="GO:0008270">
    <property type="term" value="F:zinc ion binding"/>
    <property type="evidence" value="ECO:0007669"/>
    <property type="project" value="UniProtKB-UniRule"/>
</dbReference>
<keyword evidence="6 7" id="KW-0413">Isomerase</keyword>
<dbReference type="OrthoDB" id="9808275at2"/>
<reference evidence="12 13" key="1">
    <citation type="submission" date="2018-02" db="EMBL/GenBank/DDBJ databases">
        <title>Jeotgalibacillus proteolyticum sp. nov. a protease producing bacterium isolated from ocean sediments of Laizhou Bay.</title>
        <authorList>
            <person name="Li Y."/>
        </authorList>
    </citation>
    <scope>NUCLEOTIDE SEQUENCE [LARGE SCALE GENOMIC DNA]</scope>
    <source>
        <strain evidence="12 13">22-7</strain>
    </source>
</reference>
<organism evidence="12 13">
    <name type="scientific">Jeotgalibacillus proteolyticus</name>
    <dbReference type="NCBI Taxonomy" id="2082395"/>
    <lineage>
        <taxon>Bacteria</taxon>
        <taxon>Bacillati</taxon>
        <taxon>Bacillota</taxon>
        <taxon>Bacilli</taxon>
        <taxon>Bacillales</taxon>
        <taxon>Caryophanaceae</taxon>
        <taxon>Jeotgalibacillus</taxon>
    </lineage>
</organism>
<dbReference type="PANTHER" id="PTHR42742:SF3">
    <property type="entry name" value="FRUCTOKINASE"/>
    <property type="match status" value="1"/>
</dbReference>
<dbReference type="NCBIfam" id="TIGR00218">
    <property type="entry name" value="manA"/>
    <property type="match status" value="1"/>
</dbReference>
<comment type="similarity">
    <text evidence="2 7">Belongs to the mannose-6-phosphate isomerase type 1 family.</text>
</comment>
<dbReference type="InterPro" id="IPR014628">
    <property type="entry name" value="Man6P_isomerase_Firm_short"/>
</dbReference>
<dbReference type="InterPro" id="IPR014710">
    <property type="entry name" value="RmlC-like_jellyroll"/>
</dbReference>
<feature type="active site" evidence="9">
    <location>
        <position position="192"/>
    </location>
</feature>
<feature type="binding site" evidence="8">
    <location>
        <position position="115"/>
    </location>
    <ligand>
        <name>Zn(2+)</name>
        <dbReference type="ChEBI" id="CHEBI:29105"/>
    </ligand>
</feature>
<feature type="domain" description="Phosphomannose isomerase type I catalytic" evidence="10">
    <location>
        <begin position="3"/>
        <end position="107"/>
    </location>
</feature>
<keyword evidence="13" id="KW-1185">Reference proteome</keyword>
<feature type="binding site" evidence="8">
    <location>
        <position position="172"/>
    </location>
    <ligand>
        <name>Zn(2+)</name>
        <dbReference type="ChEBI" id="CHEBI:29105"/>
    </ligand>
</feature>
<name>A0A2S5GBT4_9BACL</name>
<proteinExistence type="inferred from homology"/>
<evidence type="ECO:0000256" key="1">
    <source>
        <dbReference type="ARBA" id="ARBA00000757"/>
    </source>
</evidence>
<evidence type="ECO:0000313" key="12">
    <source>
        <dbReference type="EMBL" id="PPA70374.1"/>
    </source>
</evidence>
<dbReference type="Pfam" id="PF21621">
    <property type="entry name" value="MPI_cupin_dom"/>
    <property type="match status" value="1"/>
</dbReference>
<dbReference type="Pfam" id="PF20511">
    <property type="entry name" value="PMI_typeI_cat"/>
    <property type="match status" value="1"/>
</dbReference>
<dbReference type="AlphaFoldDB" id="A0A2S5GBT4"/>
<evidence type="ECO:0000256" key="8">
    <source>
        <dbReference type="PIRSR" id="PIRSR036894-1"/>
    </source>
</evidence>
<feature type="domain" description="Mannose-6-phosphate isomerase cupin" evidence="11">
    <location>
        <begin position="244"/>
        <end position="315"/>
    </location>
</feature>
<dbReference type="InterPro" id="IPR001250">
    <property type="entry name" value="Man6P_Isoase-1"/>
</dbReference>
<sequence>MSLYKLKPLFQERIWGGRKLETEFGYQIPEGPIGECWGISAHANGESVIETGPYAGMKLSALWAEHKEELFGDYDLDAFPLLVKILDAADDLSVQVHPNDEQAMKLEGEPYGKTECWYVLDADPGAELIIGHTAQSKEEFIQLIEDGSWDMLLQKKPVTKGDFVFVESGTIHAIGAGITILEIQQSSDTTYRVYDFDRRDPQGNLRDLHIEKAIEVSMIPHEEPKNETEITKTDFGVEKKLIDRPEFKVWHHAVETGYHLDVLDRFRLVSIIEGSGSIHIEKTGEKAAVKKGDHFLVPKDTGRITAEGTMEWMTSES</sequence>
<keyword evidence="5 7" id="KW-0862">Zinc</keyword>
<evidence type="ECO:0000256" key="5">
    <source>
        <dbReference type="ARBA" id="ARBA00022833"/>
    </source>
</evidence>
<comment type="caution">
    <text evidence="12">The sequence shown here is derived from an EMBL/GenBank/DDBJ whole genome shotgun (WGS) entry which is preliminary data.</text>
</comment>
<dbReference type="PIRSF" id="PIRSF036894">
    <property type="entry name" value="PMI_Firm_short"/>
    <property type="match status" value="1"/>
</dbReference>
<dbReference type="EC" id="5.3.1.8" evidence="3 7"/>
<dbReference type="SUPFAM" id="SSF51182">
    <property type="entry name" value="RmlC-like cupins"/>
    <property type="match status" value="1"/>
</dbReference>
<keyword evidence="4 7" id="KW-0479">Metal-binding</keyword>
<evidence type="ECO:0000259" key="10">
    <source>
        <dbReference type="Pfam" id="PF20511"/>
    </source>
</evidence>
<dbReference type="EMBL" id="PREZ01000004">
    <property type="protein sequence ID" value="PPA70374.1"/>
    <property type="molecule type" value="Genomic_DNA"/>
</dbReference>
<dbReference type="GO" id="GO:0004476">
    <property type="term" value="F:mannose-6-phosphate isomerase activity"/>
    <property type="evidence" value="ECO:0007669"/>
    <property type="project" value="UniProtKB-UniRule"/>
</dbReference>
<dbReference type="PANTHER" id="PTHR42742">
    <property type="entry name" value="TRANSCRIPTIONAL REPRESSOR MPRA"/>
    <property type="match status" value="1"/>
</dbReference>
<accession>A0A2S5GBT4</accession>
<gene>
    <name evidence="12" type="primary">manA</name>
    <name evidence="12" type="ORF">C4B60_12410</name>
</gene>
<dbReference type="CDD" id="cd07010">
    <property type="entry name" value="cupin_PMI_type_I_N_bac"/>
    <property type="match status" value="1"/>
</dbReference>
<evidence type="ECO:0000256" key="6">
    <source>
        <dbReference type="ARBA" id="ARBA00023235"/>
    </source>
</evidence>
<comment type="catalytic activity">
    <reaction evidence="1 7">
        <text>D-mannose 6-phosphate = D-fructose 6-phosphate</text>
        <dbReference type="Rhea" id="RHEA:12356"/>
        <dbReference type="ChEBI" id="CHEBI:58735"/>
        <dbReference type="ChEBI" id="CHEBI:61527"/>
        <dbReference type="EC" id="5.3.1.8"/>
    </reaction>
</comment>